<organism evidence="2">
    <name type="scientific">Rhizophora mucronata</name>
    <name type="common">Asiatic mangrove</name>
    <dbReference type="NCBI Taxonomy" id="61149"/>
    <lineage>
        <taxon>Eukaryota</taxon>
        <taxon>Viridiplantae</taxon>
        <taxon>Streptophyta</taxon>
        <taxon>Embryophyta</taxon>
        <taxon>Tracheophyta</taxon>
        <taxon>Spermatophyta</taxon>
        <taxon>Magnoliopsida</taxon>
        <taxon>eudicotyledons</taxon>
        <taxon>Gunneridae</taxon>
        <taxon>Pentapetalae</taxon>
        <taxon>rosids</taxon>
        <taxon>fabids</taxon>
        <taxon>Malpighiales</taxon>
        <taxon>Rhizophoraceae</taxon>
        <taxon>Rhizophora</taxon>
    </lineage>
</organism>
<feature type="compositionally biased region" description="Basic residues" evidence="1">
    <location>
        <begin position="12"/>
        <end position="22"/>
    </location>
</feature>
<evidence type="ECO:0000256" key="1">
    <source>
        <dbReference type="SAM" id="MobiDB-lite"/>
    </source>
</evidence>
<dbReference type="AlphaFoldDB" id="A0A2P2QC14"/>
<reference evidence="2" key="1">
    <citation type="submission" date="2018-02" db="EMBL/GenBank/DDBJ databases">
        <title>Rhizophora mucronata_Transcriptome.</title>
        <authorList>
            <person name="Meera S.P."/>
            <person name="Sreeshan A."/>
            <person name="Augustine A."/>
        </authorList>
    </citation>
    <scope>NUCLEOTIDE SEQUENCE</scope>
    <source>
        <tissue evidence="2">Leaf</tissue>
    </source>
</reference>
<sequence length="33" mass="3941">MDNSRPTPIPHQTHHTPRHLLLRTRPFQSDPTR</sequence>
<name>A0A2P2QC14_RHIMU</name>
<evidence type="ECO:0000313" key="2">
    <source>
        <dbReference type="EMBL" id="MBX64457.1"/>
    </source>
</evidence>
<proteinExistence type="predicted"/>
<dbReference type="EMBL" id="GGEC01083973">
    <property type="protein sequence ID" value="MBX64457.1"/>
    <property type="molecule type" value="Transcribed_RNA"/>
</dbReference>
<accession>A0A2P2QC14</accession>
<feature type="region of interest" description="Disordered" evidence="1">
    <location>
        <begin position="1"/>
        <end position="33"/>
    </location>
</feature>
<protein>
    <submittedName>
        <fullName evidence="2">Uncharacterized protein</fullName>
    </submittedName>
</protein>